<dbReference type="InterPro" id="IPR000092">
    <property type="entry name" value="Polyprenyl_synt"/>
</dbReference>
<dbReference type="InterPro" id="IPR008949">
    <property type="entry name" value="Isoprenoid_synthase_dom_sf"/>
</dbReference>
<dbReference type="GO" id="GO:0005737">
    <property type="term" value="C:cytoplasm"/>
    <property type="evidence" value="ECO:0007669"/>
    <property type="project" value="UniProtKB-ARBA"/>
</dbReference>
<dbReference type="PROSITE" id="PS00723">
    <property type="entry name" value="POLYPRENYL_SYNTHASE_1"/>
    <property type="match status" value="1"/>
</dbReference>
<dbReference type="GO" id="GO:0016114">
    <property type="term" value="P:terpenoid biosynthetic process"/>
    <property type="evidence" value="ECO:0007669"/>
    <property type="project" value="UniProtKB-ARBA"/>
</dbReference>
<keyword evidence="9" id="KW-1185">Reference proteome</keyword>
<evidence type="ECO:0000256" key="2">
    <source>
        <dbReference type="ARBA" id="ARBA00006706"/>
    </source>
</evidence>
<sequence length="305" mass="33246">MSEQNSIQFEQQLKTYQQRVNQVLINTLSSLAFSNSPLVQAMQHGTLLGGKRLRPFLVYAVGEMFGLSTNNLDAPAAAVECIHAYSLIHDDLPAMDNDDLRRGQPTCHIKFGEAHAILAGDALQALAFEILSKREMPDVTTADRLEMLAELATASGIAGMCGGQSLDLEAEGKHIDLQALEQIHRHKTGALIRCAVRMGAYGAGQSGHDVLPELDQYAQAIGLAFQVQDDILDVIGSTEMIGKRQGSDQQLGKSTYPALLGLKQAQQKAHELYQEALKALSKLEEKSYNTTTLRALASFIIERNS</sequence>
<dbReference type="SFLD" id="SFLDG01017">
    <property type="entry name" value="Polyprenyl_Transferase_Like"/>
    <property type="match status" value="1"/>
</dbReference>
<evidence type="ECO:0000256" key="6">
    <source>
        <dbReference type="ARBA" id="ARBA00023229"/>
    </source>
</evidence>
<keyword evidence="3 7" id="KW-0808">Transferase</keyword>
<proteinExistence type="inferred from homology"/>
<dbReference type="GO" id="GO:0046872">
    <property type="term" value="F:metal ion binding"/>
    <property type="evidence" value="ECO:0007669"/>
    <property type="project" value="UniProtKB-KW"/>
</dbReference>
<dbReference type="PANTHER" id="PTHR43281:SF1">
    <property type="entry name" value="FARNESYL DIPHOSPHATE SYNTHASE"/>
    <property type="match status" value="1"/>
</dbReference>
<dbReference type="AlphaFoldDB" id="A0A1C0U3V4"/>
<organism evidence="8 9">
    <name type="scientific">Photorhabdus australis subsp. thailandensis</name>
    <dbReference type="NCBI Taxonomy" id="2805096"/>
    <lineage>
        <taxon>Bacteria</taxon>
        <taxon>Pseudomonadati</taxon>
        <taxon>Pseudomonadota</taxon>
        <taxon>Gammaproteobacteria</taxon>
        <taxon>Enterobacterales</taxon>
        <taxon>Morganellaceae</taxon>
        <taxon>Photorhabdus</taxon>
    </lineage>
</organism>
<gene>
    <name evidence="8" type="primary">ispA</name>
    <name evidence="8" type="ORF">Ppb6_02317</name>
</gene>
<dbReference type="CDD" id="cd00685">
    <property type="entry name" value="Trans_IPPS_HT"/>
    <property type="match status" value="1"/>
</dbReference>
<dbReference type="NCBIfam" id="NF007877">
    <property type="entry name" value="PRK10581.1"/>
    <property type="match status" value="1"/>
</dbReference>
<evidence type="ECO:0000256" key="5">
    <source>
        <dbReference type="ARBA" id="ARBA00022842"/>
    </source>
</evidence>
<dbReference type="PROSITE" id="PS00444">
    <property type="entry name" value="POLYPRENYL_SYNTHASE_2"/>
    <property type="match status" value="1"/>
</dbReference>
<protein>
    <submittedName>
        <fullName evidence="8">Farnesyl diphosphate synthase</fullName>
        <ecNumber evidence="8">2.5.1.10</ecNumber>
    </submittedName>
</protein>
<dbReference type="PATRIC" id="fig|286156.4.peg.2621"/>
<dbReference type="STRING" id="286156.Ppb6_02317"/>
<keyword evidence="4" id="KW-0479">Metal-binding</keyword>
<dbReference type="Proteomes" id="UP000093476">
    <property type="component" value="Unassembled WGS sequence"/>
</dbReference>
<comment type="cofactor">
    <cofactor evidence="1">
        <name>Mg(2+)</name>
        <dbReference type="ChEBI" id="CHEBI:18420"/>
    </cofactor>
</comment>
<dbReference type="EMBL" id="LOMY01000085">
    <property type="protein sequence ID" value="OCQ52581.1"/>
    <property type="molecule type" value="Genomic_DNA"/>
</dbReference>
<evidence type="ECO:0000256" key="3">
    <source>
        <dbReference type="ARBA" id="ARBA00022679"/>
    </source>
</evidence>
<accession>A0A1C0U3V4</accession>
<dbReference type="InterPro" id="IPR033749">
    <property type="entry name" value="Polyprenyl_synt_CS"/>
</dbReference>
<dbReference type="SUPFAM" id="SSF48576">
    <property type="entry name" value="Terpenoid synthases"/>
    <property type="match status" value="1"/>
</dbReference>
<comment type="caution">
    <text evidence="8">The sequence shown here is derived from an EMBL/GenBank/DDBJ whole genome shotgun (WGS) entry which is preliminary data.</text>
</comment>
<dbReference type="SFLD" id="SFLDS00005">
    <property type="entry name" value="Isoprenoid_Synthase_Type_I"/>
    <property type="match status" value="1"/>
</dbReference>
<dbReference type="Pfam" id="PF00348">
    <property type="entry name" value="polyprenyl_synt"/>
    <property type="match status" value="1"/>
</dbReference>
<dbReference type="Gene3D" id="1.10.600.10">
    <property type="entry name" value="Farnesyl Diphosphate Synthase"/>
    <property type="match status" value="1"/>
</dbReference>
<evidence type="ECO:0000256" key="7">
    <source>
        <dbReference type="RuleBase" id="RU004466"/>
    </source>
</evidence>
<evidence type="ECO:0000256" key="1">
    <source>
        <dbReference type="ARBA" id="ARBA00001946"/>
    </source>
</evidence>
<name>A0A1C0U3V4_9GAMM</name>
<dbReference type="RefSeq" id="WP_065823335.1">
    <property type="nucleotide sequence ID" value="NZ_CAWMQZ010000085.1"/>
</dbReference>
<dbReference type="FunFam" id="1.10.600.10:FF:000001">
    <property type="entry name" value="Geranylgeranyl diphosphate synthase"/>
    <property type="match status" value="1"/>
</dbReference>
<keyword evidence="5" id="KW-0460">Magnesium</keyword>
<dbReference type="NCBIfam" id="NF045485">
    <property type="entry name" value="FPPsyn"/>
    <property type="match status" value="1"/>
</dbReference>
<comment type="similarity">
    <text evidence="2 7">Belongs to the FPP/GGPP synthase family.</text>
</comment>
<keyword evidence="6" id="KW-0414">Isoprene biosynthesis</keyword>
<dbReference type="GO" id="GO:0004337">
    <property type="term" value="F:(2E,6E)-farnesyl diphosphate synthase activity"/>
    <property type="evidence" value="ECO:0007669"/>
    <property type="project" value="UniProtKB-EC"/>
</dbReference>
<evidence type="ECO:0000313" key="8">
    <source>
        <dbReference type="EMBL" id="OCQ52581.1"/>
    </source>
</evidence>
<evidence type="ECO:0000256" key="4">
    <source>
        <dbReference type="ARBA" id="ARBA00022723"/>
    </source>
</evidence>
<reference evidence="8 9" key="1">
    <citation type="submission" date="2015-12" db="EMBL/GenBank/DDBJ databases">
        <title>Genome comparisons provide insights into the role of secondary metabolites in the pathogenic phase of the Photorhabdus life cycle.</title>
        <authorList>
            <person name="Tobias N.J."/>
            <person name="Mishra B."/>
            <person name="Gupta D.K."/>
            <person name="Thines M."/>
            <person name="Stinear T.P."/>
            <person name="Bode H.B."/>
        </authorList>
    </citation>
    <scope>NUCLEOTIDE SEQUENCE [LARGE SCALE GENOMIC DNA]</scope>
    <source>
        <strain evidence="8 9">PB68.1</strain>
    </source>
</reference>
<dbReference type="PANTHER" id="PTHR43281">
    <property type="entry name" value="FARNESYL DIPHOSPHATE SYNTHASE"/>
    <property type="match status" value="1"/>
</dbReference>
<dbReference type="InterPro" id="IPR053378">
    <property type="entry name" value="Prenyl_diphosphate_synthase"/>
</dbReference>
<dbReference type="GO" id="GO:0008654">
    <property type="term" value="P:phospholipid biosynthetic process"/>
    <property type="evidence" value="ECO:0007669"/>
    <property type="project" value="UniProtKB-ARBA"/>
</dbReference>
<evidence type="ECO:0000313" key="9">
    <source>
        <dbReference type="Proteomes" id="UP000093476"/>
    </source>
</evidence>
<dbReference type="EC" id="2.5.1.10" evidence="8"/>